<reference evidence="2" key="1">
    <citation type="submission" date="2016-11" db="UniProtKB">
        <authorList>
            <consortium name="WormBaseParasite"/>
        </authorList>
    </citation>
    <scope>IDENTIFICATION</scope>
    <source>
        <strain evidence="2">KR3021</strain>
    </source>
</reference>
<sequence>MVKSCSLKKDKIVKRNINTGDTFFPKACVNKEQLTRVGGFDEALDNENWNLVYQFRQINYGDIMPIIGLLYRATIAKLVFQTARNNQIAVATLNVDKKVKRKRLNLNPIINSNKEACSFVPTPYLSPELIAKAGGTGIRTHSTVSKDELNLNEALCNEKWNPVYRFNGIVLGAFLAKAKIIQTIVSTFLIPYATYNLYVGQYDFQWFSNVCFVSILAPVFLFIFSKYYSRIIGVISMTNCNEYVRVGYLSFWGTRQNRFIRTDDIMPIFDTVNTSSKHLILPLQQYSRQDNLFLATKGIEIMDGGRAKILFGDLSLFNGTKKDN</sequence>
<protein>
    <submittedName>
        <fullName evidence="2">Transmembrane protein 186</fullName>
    </submittedName>
</protein>
<accession>A0AC35UHK2</accession>
<organism evidence="1 2">
    <name type="scientific">Rhabditophanes sp. KR3021</name>
    <dbReference type="NCBI Taxonomy" id="114890"/>
    <lineage>
        <taxon>Eukaryota</taxon>
        <taxon>Metazoa</taxon>
        <taxon>Ecdysozoa</taxon>
        <taxon>Nematoda</taxon>
        <taxon>Chromadorea</taxon>
        <taxon>Rhabditida</taxon>
        <taxon>Tylenchina</taxon>
        <taxon>Panagrolaimomorpha</taxon>
        <taxon>Strongyloidoidea</taxon>
        <taxon>Alloionematidae</taxon>
        <taxon>Rhabditophanes</taxon>
    </lineage>
</organism>
<dbReference type="Proteomes" id="UP000095286">
    <property type="component" value="Unplaced"/>
</dbReference>
<dbReference type="WBParaSite" id="RSKR_0001164550.1">
    <property type="protein sequence ID" value="RSKR_0001164550.1"/>
    <property type="gene ID" value="RSKR_0001164550"/>
</dbReference>
<name>A0AC35UHK2_9BILA</name>
<proteinExistence type="predicted"/>
<evidence type="ECO:0000313" key="1">
    <source>
        <dbReference type="Proteomes" id="UP000095286"/>
    </source>
</evidence>
<evidence type="ECO:0000313" key="2">
    <source>
        <dbReference type="WBParaSite" id="RSKR_0001164550.1"/>
    </source>
</evidence>